<comment type="similarity">
    <text evidence="7">Belongs to the binding-protein-dependent transport system permease family.</text>
</comment>
<dbReference type="RefSeq" id="WP_183986670.1">
    <property type="nucleotide sequence ID" value="NZ_JACHHG010000005.1"/>
</dbReference>
<keyword evidence="6 7" id="KW-0472">Membrane</keyword>
<dbReference type="InterPro" id="IPR051393">
    <property type="entry name" value="ABC_transporter_permease"/>
</dbReference>
<evidence type="ECO:0000313" key="10">
    <source>
        <dbReference type="Proteomes" id="UP000569951"/>
    </source>
</evidence>
<evidence type="ECO:0000256" key="5">
    <source>
        <dbReference type="ARBA" id="ARBA00022989"/>
    </source>
</evidence>
<keyword evidence="2 7" id="KW-0813">Transport</keyword>
<feature type="transmembrane region" description="Helical" evidence="7">
    <location>
        <begin position="9"/>
        <end position="28"/>
    </location>
</feature>
<comment type="caution">
    <text evidence="9">The sequence shown here is derived from an EMBL/GenBank/DDBJ whole genome shotgun (WGS) entry which is preliminary data.</text>
</comment>
<keyword evidence="10" id="KW-1185">Reference proteome</keyword>
<comment type="subcellular location">
    <subcellularLocation>
        <location evidence="1 7">Cell membrane</location>
        <topology evidence="1 7">Multi-pass membrane protein</topology>
    </subcellularLocation>
</comment>
<feature type="transmembrane region" description="Helical" evidence="7">
    <location>
        <begin position="157"/>
        <end position="181"/>
    </location>
</feature>
<feature type="transmembrane region" description="Helical" evidence="7">
    <location>
        <begin position="262"/>
        <end position="282"/>
    </location>
</feature>
<dbReference type="Proteomes" id="UP000569951">
    <property type="component" value="Unassembled WGS sequence"/>
</dbReference>
<evidence type="ECO:0000256" key="2">
    <source>
        <dbReference type="ARBA" id="ARBA00022448"/>
    </source>
</evidence>
<feature type="domain" description="ABC transmembrane type-1" evidence="8">
    <location>
        <begin position="67"/>
        <end position="283"/>
    </location>
</feature>
<dbReference type="InterPro" id="IPR035906">
    <property type="entry name" value="MetI-like_sf"/>
</dbReference>
<name>A0A841I1R0_9DEIO</name>
<feature type="transmembrane region" description="Helical" evidence="7">
    <location>
        <begin position="104"/>
        <end position="127"/>
    </location>
</feature>
<organism evidence="9 10">
    <name type="scientific">Deinobacterium chartae</name>
    <dbReference type="NCBI Taxonomy" id="521158"/>
    <lineage>
        <taxon>Bacteria</taxon>
        <taxon>Thermotogati</taxon>
        <taxon>Deinococcota</taxon>
        <taxon>Deinococci</taxon>
        <taxon>Deinococcales</taxon>
        <taxon>Deinococcaceae</taxon>
        <taxon>Deinobacterium</taxon>
    </lineage>
</organism>
<dbReference type="EMBL" id="JACHHG010000005">
    <property type="protein sequence ID" value="MBB6098360.1"/>
    <property type="molecule type" value="Genomic_DNA"/>
</dbReference>
<dbReference type="SUPFAM" id="SSF161098">
    <property type="entry name" value="MetI-like"/>
    <property type="match status" value="1"/>
</dbReference>
<keyword evidence="5 7" id="KW-1133">Transmembrane helix</keyword>
<feature type="transmembrane region" description="Helical" evidence="7">
    <location>
        <begin position="72"/>
        <end position="92"/>
    </location>
</feature>
<dbReference type="GO" id="GO:0005886">
    <property type="term" value="C:plasma membrane"/>
    <property type="evidence" value="ECO:0007669"/>
    <property type="project" value="UniProtKB-SubCell"/>
</dbReference>
<proteinExistence type="inferred from homology"/>
<evidence type="ECO:0000256" key="7">
    <source>
        <dbReference type="RuleBase" id="RU363032"/>
    </source>
</evidence>
<keyword evidence="4 7" id="KW-0812">Transmembrane</keyword>
<evidence type="ECO:0000259" key="8">
    <source>
        <dbReference type="PROSITE" id="PS50928"/>
    </source>
</evidence>
<protein>
    <submittedName>
        <fullName evidence="9">Raffinose/stachyose/melibiose transport system permease protein</fullName>
    </submittedName>
</protein>
<evidence type="ECO:0000256" key="1">
    <source>
        <dbReference type="ARBA" id="ARBA00004651"/>
    </source>
</evidence>
<evidence type="ECO:0000313" key="9">
    <source>
        <dbReference type="EMBL" id="MBB6098360.1"/>
    </source>
</evidence>
<sequence>MVGRRPIQALYYALPCLILLIGFIYYPLLANVVYSLHSFSAFSPTQRFVGLDNYRTLLHDPVILRSLLNNTLYAVVSMVFQVGLGLVIAAILEDRLLRRSSVFFRTLFFLPAVISMTVIALLFTFFYNPQYGLLNQFLDLLGLSGLKHAWLGDSKTAMGSVIAVSQWQSVGYIMMLFIVAIQNIPRELYEAAEIDGATRLQRFLFVTLPQVKEMLFVTTVLTLTGAFTVFSEPYILTGGGPGHSSSVLGTYMYQTGFFKDQMGYASAIATLIFAITLLISVLQVKVFRTGKDA</sequence>
<keyword evidence="3" id="KW-1003">Cell membrane</keyword>
<feature type="transmembrane region" description="Helical" evidence="7">
    <location>
        <begin position="214"/>
        <end position="236"/>
    </location>
</feature>
<dbReference type="PANTHER" id="PTHR30193">
    <property type="entry name" value="ABC TRANSPORTER PERMEASE PROTEIN"/>
    <property type="match status" value="1"/>
</dbReference>
<dbReference type="Gene3D" id="1.10.3720.10">
    <property type="entry name" value="MetI-like"/>
    <property type="match status" value="1"/>
</dbReference>
<dbReference type="CDD" id="cd06261">
    <property type="entry name" value="TM_PBP2"/>
    <property type="match status" value="1"/>
</dbReference>
<dbReference type="AlphaFoldDB" id="A0A841I1R0"/>
<gene>
    <name evidence="9" type="ORF">HNR42_001785</name>
</gene>
<dbReference type="Pfam" id="PF00528">
    <property type="entry name" value="BPD_transp_1"/>
    <property type="match status" value="1"/>
</dbReference>
<dbReference type="PANTHER" id="PTHR30193:SF37">
    <property type="entry name" value="INNER MEMBRANE ABC TRANSPORTER PERMEASE PROTEIN YCJO"/>
    <property type="match status" value="1"/>
</dbReference>
<evidence type="ECO:0000256" key="4">
    <source>
        <dbReference type="ARBA" id="ARBA00022692"/>
    </source>
</evidence>
<reference evidence="9 10" key="1">
    <citation type="submission" date="2020-08" db="EMBL/GenBank/DDBJ databases">
        <title>Genomic Encyclopedia of Type Strains, Phase IV (KMG-IV): sequencing the most valuable type-strain genomes for metagenomic binning, comparative biology and taxonomic classification.</title>
        <authorList>
            <person name="Goeker M."/>
        </authorList>
    </citation>
    <scope>NUCLEOTIDE SEQUENCE [LARGE SCALE GENOMIC DNA]</scope>
    <source>
        <strain evidence="9 10">DSM 21458</strain>
    </source>
</reference>
<evidence type="ECO:0000256" key="6">
    <source>
        <dbReference type="ARBA" id="ARBA00023136"/>
    </source>
</evidence>
<dbReference type="PROSITE" id="PS50928">
    <property type="entry name" value="ABC_TM1"/>
    <property type="match status" value="1"/>
</dbReference>
<evidence type="ECO:0000256" key="3">
    <source>
        <dbReference type="ARBA" id="ARBA00022475"/>
    </source>
</evidence>
<dbReference type="InterPro" id="IPR000515">
    <property type="entry name" value="MetI-like"/>
</dbReference>
<accession>A0A841I1R0</accession>
<dbReference type="GO" id="GO:0055085">
    <property type="term" value="P:transmembrane transport"/>
    <property type="evidence" value="ECO:0007669"/>
    <property type="project" value="InterPro"/>
</dbReference>